<feature type="transmembrane region" description="Helical" evidence="1">
    <location>
        <begin position="66"/>
        <end position="88"/>
    </location>
</feature>
<gene>
    <name evidence="2" type="ORF">ENQ20_17680</name>
</gene>
<dbReference type="InterPro" id="IPR021683">
    <property type="entry name" value="DUF3267"/>
</dbReference>
<feature type="transmembrane region" description="Helical" evidence="1">
    <location>
        <begin position="163"/>
        <end position="183"/>
    </location>
</feature>
<comment type="caution">
    <text evidence="2">The sequence shown here is derived from an EMBL/GenBank/DDBJ whole genome shotgun (WGS) entry which is preliminary data.</text>
</comment>
<keyword evidence="1" id="KW-0812">Transmembrane</keyword>
<dbReference type="Pfam" id="PF11667">
    <property type="entry name" value="DUF3267"/>
    <property type="match status" value="1"/>
</dbReference>
<feature type="transmembrane region" description="Helical" evidence="1">
    <location>
        <begin position="108"/>
        <end position="129"/>
    </location>
</feature>
<dbReference type="EMBL" id="DSMG01000184">
    <property type="protein sequence ID" value="HDX33294.1"/>
    <property type="molecule type" value="Genomic_DNA"/>
</dbReference>
<evidence type="ECO:0000256" key="1">
    <source>
        <dbReference type="SAM" id="Phobius"/>
    </source>
</evidence>
<proteinExistence type="predicted"/>
<sequence>MLRYRYSPWFFWNCCSAVTMIATSHSEQLFCSACRAGHVMKDHAMNSNVKPAFESFEDYSLSMERALVELFALAIPILAAQAALWLWMWDLGSLTRGLDSVLSLQVGGPLFVVGVLTHELVHGVTWKVVGRLRWKDIRFGIQLKTFTPYASPTVPMRARAYRIGVMMPLIVVGLIPFAVGLIFGYSQLAVFGMVFTFVAGGDLAVLRAMRSVASSAWVQDHPERAGCYVVAA</sequence>
<reference evidence="2" key="1">
    <citation type="journal article" date="2020" name="mSystems">
        <title>Genome- and Community-Level Interaction Insights into Carbon Utilization and Element Cycling Functions of Hydrothermarchaeota in Hydrothermal Sediment.</title>
        <authorList>
            <person name="Zhou Z."/>
            <person name="Liu Y."/>
            <person name="Xu W."/>
            <person name="Pan J."/>
            <person name="Luo Z.H."/>
            <person name="Li M."/>
        </authorList>
    </citation>
    <scope>NUCLEOTIDE SEQUENCE [LARGE SCALE GENOMIC DNA]</scope>
    <source>
        <strain evidence="2">SpSt-289</strain>
    </source>
</reference>
<feature type="transmembrane region" description="Helical" evidence="1">
    <location>
        <begin position="189"/>
        <end position="206"/>
    </location>
</feature>
<keyword evidence="1" id="KW-1133">Transmembrane helix</keyword>
<protein>
    <submittedName>
        <fullName evidence="2">DUF3267 domain-containing protein</fullName>
    </submittedName>
</protein>
<organism evidence="2">
    <name type="scientific">Caldilinea aerophila</name>
    <dbReference type="NCBI Taxonomy" id="133453"/>
    <lineage>
        <taxon>Bacteria</taxon>
        <taxon>Bacillati</taxon>
        <taxon>Chloroflexota</taxon>
        <taxon>Caldilineae</taxon>
        <taxon>Caldilineales</taxon>
        <taxon>Caldilineaceae</taxon>
        <taxon>Caldilinea</taxon>
    </lineage>
</organism>
<keyword evidence="1" id="KW-0472">Membrane</keyword>
<name>A0A7C1FKP7_9CHLR</name>
<evidence type="ECO:0000313" key="2">
    <source>
        <dbReference type="EMBL" id="HDX33294.1"/>
    </source>
</evidence>
<dbReference type="AlphaFoldDB" id="A0A7C1FKP7"/>
<accession>A0A7C1FKP7</accession>